<sequence length="559" mass="61012">MNKNVLAGMLVALPGAIMAQTAIDAYSISQNDLRGSARFMSMGGAFTALGGDISTLNQNPGGIGVYRSSDLSATLDITMQSSKFRAGGFSNTENHTNVGCNSFGYVGAVNLGSNSAMPFFNWGASYSRLASFDRRYSGSMGAIATSLTNLVADFTNADSWHQNELYSNDYNVFNPYLDGGAPWTSILMYSAYGINPVSPDANSYIGLYDYNRSVGSAAVSVEEKGHVDEYSINFGGNVSDVVYWGIGFGITDIDYRSRTFYSESIDNANVPAPNGSTDSYTSGTADYTLGNYKHIWGSGFNFKAGLIFKPINEFRLGIAVHTPTYYNLSYEGSGSMTYAYQSGAYGQGQTLKGTEVTDEGYLDEFDWKSRTPWRLMVGAAGVIGGRAIISADYEYRASNDIKVQDFNGNDYADINSDVKTYYKAQNIMRLGLEYRLTPQFSLRAGYVYETSPVTTEAMDGYSITPNGPAATYIYTSGPHDTETLPSYTFDKTTQYITCGLGYRYKNFYADAAYVHRSRKSKFSAFTDYNENATGDLIIAPTGTVSDNNNSIVLTVGFRF</sequence>
<feature type="signal peptide" evidence="1">
    <location>
        <begin position="1"/>
        <end position="19"/>
    </location>
</feature>
<evidence type="ECO:0008006" key="4">
    <source>
        <dbReference type="Google" id="ProtNLM"/>
    </source>
</evidence>
<feature type="chain" id="PRO_5020373574" description="Hemin receptor" evidence="1">
    <location>
        <begin position="20"/>
        <end position="559"/>
    </location>
</feature>
<proteinExistence type="predicted"/>
<evidence type="ECO:0000313" key="3">
    <source>
        <dbReference type="Proteomes" id="UP000297149"/>
    </source>
</evidence>
<reference evidence="3" key="1">
    <citation type="submission" date="2019-02" db="EMBL/GenBank/DDBJ databases">
        <title>Isolation and identification of novel species under the genus Muribaculum.</title>
        <authorList>
            <person name="Miyake S."/>
            <person name="Ding Y."/>
            <person name="Low A."/>
            <person name="Soh M."/>
            <person name="Seedorf H."/>
        </authorList>
    </citation>
    <scope>NUCLEOTIDE SEQUENCE [LARGE SCALE GENOMIC DNA]</scope>
    <source>
        <strain evidence="3">H5</strain>
    </source>
</reference>
<organism evidence="2 3">
    <name type="scientific">Duncaniella dubosii</name>
    <dbReference type="NCBI Taxonomy" id="2518971"/>
    <lineage>
        <taxon>Bacteria</taxon>
        <taxon>Pseudomonadati</taxon>
        <taxon>Bacteroidota</taxon>
        <taxon>Bacteroidia</taxon>
        <taxon>Bacteroidales</taxon>
        <taxon>Muribaculaceae</taxon>
        <taxon>Duncaniella</taxon>
    </lineage>
</organism>
<keyword evidence="1" id="KW-0732">Signal</keyword>
<evidence type="ECO:0000313" key="2">
    <source>
        <dbReference type="EMBL" id="QCD41021.1"/>
    </source>
</evidence>
<dbReference type="EMBL" id="CP039396">
    <property type="protein sequence ID" value="QCD41021.1"/>
    <property type="molecule type" value="Genomic_DNA"/>
</dbReference>
<dbReference type="KEGG" id="ddb:E7747_01115"/>
<dbReference type="Gene3D" id="2.40.160.60">
    <property type="entry name" value="Outer membrane protein transport protein (OMPP1/FadL/TodX)"/>
    <property type="match status" value="1"/>
</dbReference>
<evidence type="ECO:0000256" key="1">
    <source>
        <dbReference type="SAM" id="SignalP"/>
    </source>
</evidence>
<name>A0A4P7VZM3_9BACT</name>
<keyword evidence="3" id="KW-1185">Reference proteome</keyword>
<dbReference type="Proteomes" id="UP000297149">
    <property type="component" value="Chromosome"/>
</dbReference>
<dbReference type="AlphaFoldDB" id="A0A4P7VZM3"/>
<accession>A0A4P7VZM3</accession>
<protein>
    <recommendedName>
        <fullName evidence="4">Hemin receptor</fullName>
    </recommendedName>
</protein>
<gene>
    <name evidence="2" type="ORF">E7747_01115</name>
</gene>
<dbReference type="RefSeq" id="WP_123613091.1">
    <property type="nucleotide sequence ID" value="NZ_CP039396.1"/>
</dbReference>
<dbReference type="SUPFAM" id="SSF56935">
    <property type="entry name" value="Porins"/>
    <property type="match status" value="1"/>
</dbReference>